<evidence type="ECO:0000313" key="9">
    <source>
        <dbReference type="Proteomes" id="UP000267945"/>
    </source>
</evidence>
<dbReference type="EMBL" id="BLYO01000141">
    <property type="protein sequence ID" value="GFO98936.1"/>
    <property type="molecule type" value="Genomic_DNA"/>
</dbReference>
<dbReference type="EMBL" id="CP017982">
    <property type="protein sequence ID" value="AYE61954.1"/>
    <property type="molecule type" value="Genomic_DNA"/>
</dbReference>
<reference evidence="1" key="4">
    <citation type="journal article" date="2018" name="Front. Microbiol.">
        <title>Comparative Genomics of Completely Sequenced Lactobacillus helveticus Genomes Provides Insights into Strain-Specific Genes and Resolves Metagenomics Data Down to the Strain Level.</title>
        <authorList>
            <person name="Schmid M."/>
            <person name="Muri J."/>
            <person name="Melidis D."/>
            <person name="Varadarajan A.R."/>
            <person name="Somerville V."/>
            <person name="Wicki A."/>
            <person name="Moser A."/>
            <person name="Bourqui M."/>
            <person name="Wenzel C."/>
            <person name="Eugster-Meier E."/>
            <person name="Frey J.E."/>
            <person name="Irmler S."/>
            <person name="Ahrens C.H."/>
        </authorList>
    </citation>
    <scope>NUCLEOTIDE SEQUENCE</scope>
    <source>
        <strain evidence="1">FAM8105</strain>
    </source>
</reference>
<reference evidence="7" key="1">
    <citation type="submission" date="2016-05" db="EMBL/GenBank/DDBJ databases">
        <title>Genome sequence of Lactobacillus helveticus FAM8105.</title>
        <authorList>
            <person name="Ahrens C."/>
            <person name="Schmid M."/>
        </authorList>
    </citation>
    <scope>NUCLEOTIDE SEQUENCE [LARGE SCALE GENOMIC DNA]</scope>
    <source>
        <strain evidence="7">FAM8105</strain>
    </source>
</reference>
<dbReference type="KEGG" id="lhd:HUO_08110"/>
<name>A0A0D5MJU8_LACHE</name>
<dbReference type="Proteomes" id="UP000267945">
    <property type="component" value="Chromosome"/>
</dbReference>
<evidence type="ECO:0000313" key="6">
    <source>
        <dbReference type="EMBL" id="NRN91349.1"/>
    </source>
</evidence>
<evidence type="ECO:0000313" key="10">
    <source>
        <dbReference type="Proteomes" id="UP000618094"/>
    </source>
</evidence>
<dbReference type="Pfam" id="PF11184">
    <property type="entry name" value="DUF2969"/>
    <property type="match status" value="1"/>
</dbReference>
<dbReference type="Proteomes" id="UP000630086">
    <property type="component" value="Unassembled WGS sequence"/>
</dbReference>
<dbReference type="Proteomes" id="UP000618094">
    <property type="component" value="Unassembled WGS sequence"/>
</dbReference>
<reference evidence="6" key="5">
    <citation type="submission" date="2019-09" db="EMBL/GenBank/DDBJ databases">
        <title>Comparative genomic analysis of Lactobacillus helveticus.</title>
        <authorList>
            <person name="Zhang H."/>
            <person name="Chen Y."/>
            <person name="Zhong Z."/>
        </authorList>
    </citation>
    <scope>NUCLEOTIDE SEQUENCE</scope>
    <source>
        <strain evidence="6">IMAU50013</strain>
    </source>
</reference>
<proteinExistence type="predicted"/>
<dbReference type="EMBL" id="BLYV01000423">
    <property type="protein sequence ID" value="GFP14069.1"/>
    <property type="molecule type" value="Genomic_DNA"/>
</dbReference>
<reference evidence="3 9" key="3">
    <citation type="submission" date="2017-02" db="EMBL/GenBank/DDBJ databases">
        <title>Complete genome sequence of Lactobacillus helveticus.</title>
        <authorList>
            <person name="Kim J.F."/>
            <person name="Chung Y."/>
            <person name="Kwak M."/>
        </authorList>
    </citation>
    <scope>NUCLEOTIDE SEQUENCE [LARGE SCALE GENOMIC DNA]</scope>
    <source>
        <strain evidence="3 9">LH5</strain>
    </source>
</reference>
<dbReference type="Proteomes" id="UP000601587">
    <property type="component" value="Unassembled WGS sequence"/>
</dbReference>
<dbReference type="AlphaFoldDB" id="A0A0D5MJU8"/>
<evidence type="ECO:0000313" key="3">
    <source>
        <dbReference type="EMBL" id="AZK91009.1"/>
    </source>
</evidence>
<evidence type="ECO:0000313" key="2">
    <source>
        <dbReference type="EMBL" id="AYE61954.1"/>
    </source>
</evidence>
<evidence type="ECO:0000313" key="4">
    <source>
        <dbReference type="EMBL" id="GFO98936.1"/>
    </source>
</evidence>
<protein>
    <submittedName>
        <fullName evidence="4">Uncharacterized protein</fullName>
    </submittedName>
</protein>
<reference evidence="2 8" key="2">
    <citation type="submission" date="2016-10" db="EMBL/GenBank/DDBJ databases">
        <title>Complete genomic sequencing of Lactobacillus helveticus LH99 and comparative genome analysis.</title>
        <authorList>
            <person name="Li N."/>
            <person name="You C."/>
            <person name="Liu Z."/>
        </authorList>
    </citation>
    <scope>NUCLEOTIDE SEQUENCE [LARGE SCALE GENOMIC DNA]</scope>
    <source>
        <strain evidence="2 8">LH99</strain>
    </source>
</reference>
<dbReference type="EMBL" id="CP019581">
    <property type="protein sequence ID" value="AZK91009.1"/>
    <property type="molecule type" value="Genomic_DNA"/>
</dbReference>
<reference evidence="5" key="7">
    <citation type="submission" date="2020-07" db="EMBL/GenBank/DDBJ databases">
        <title>Draft genome sequence of Lactobacillus helveticus strain JCM 1062.</title>
        <authorList>
            <person name="Endo A."/>
            <person name="Maeno S."/>
            <person name="Kido Y."/>
        </authorList>
    </citation>
    <scope>NUCLEOTIDE SEQUENCE</scope>
    <source>
        <strain evidence="5">JCM 1062</strain>
    </source>
</reference>
<dbReference type="eggNOG" id="ENOG50302CK">
    <property type="taxonomic scope" value="Bacteria"/>
</dbReference>
<dbReference type="Proteomes" id="UP000234562">
    <property type="component" value="Chromosome"/>
</dbReference>
<evidence type="ECO:0000313" key="7">
    <source>
        <dbReference type="Proteomes" id="UP000234562"/>
    </source>
</evidence>
<dbReference type="Proteomes" id="UP000267794">
    <property type="component" value="Chromosome"/>
</dbReference>
<gene>
    <name evidence="2" type="ORF">BC335_1536</name>
    <name evidence="6" type="ORF">IMAU50013_00882</name>
    <name evidence="3" type="ORF">LH5_00749</name>
    <name evidence="1" type="ORF">Lh8105_07265</name>
    <name evidence="4" type="ORF">LHEH8_06920</name>
    <name evidence="5" type="ORF">LHEJCM1062_19410</name>
</gene>
<evidence type="ECO:0000313" key="5">
    <source>
        <dbReference type="EMBL" id="GFP14069.1"/>
    </source>
</evidence>
<evidence type="ECO:0000313" key="1">
    <source>
        <dbReference type="EMBL" id="AUI74582.1"/>
    </source>
</evidence>
<sequence length="75" mass="8552">MSKKLENIDIEVNELKGKNLPTWEVIIPNKKSIGLIEKVEGRYRATTTKTSNVLFANSLESSINDLLSYFTLHEK</sequence>
<dbReference type="InterPro" id="IPR021351">
    <property type="entry name" value="DUF2969"/>
</dbReference>
<evidence type="ECO:0000313" key="8">
    <source>
        <dbReference type="Proteomes" id="UP000267794"/>
    </source>
</evidence>
<accession>A0A0D5MJU8</accession>
<dbReference type="EMBL" id="CP015496">
    <property type="protein sequence ID" value="AUI74582.1"/>
    <property type="molecule type" value="Genomic_DNA"/>
</dbReference>
<dbReference type="RefSeq" id="WP_003626171.1">
    <property type="nucleotide sequence ID" value="NZ_AP023028.1"/>
</dbReference>
<reference evidence="4" key="6">
    <citation type="submission" date="2020-07" db="EMBL/GenBank/DDBJ databases">
        <title>Draft genome sequence of Lactobacillus helveticus strain H-8.</title>
        <authorList>
            <person name="Endo A."/>
            <person name="Maeno S."/>
            <person name="Kido Y."/>
        </authorList>
    </citation>
    <scope>NUCLEOTIDE SEQUENCE</scope>
    <source>
        <strain evidence="4">H-8</strain>
    </source>
</reference>
<dbReference type="OMA" id="MPTWEVI"/>
<dbReference type="GeneID" id="99756915"/>
<dbReference type="OrthoDB" id="2306982at2"/>
<dbReference type="EMBL" id="WCGB01000013">
    <property type="protein sequence ID" value="NRN91349.1"/>
    <property type="molecule type" value="Genomic_DNA"/>
</dbReference>
<organism evidence="4 10">
    <name type="scientific">Lactobacillus helveticus</name>
    <name type="common">Lactobacillus suntoryeus</name>
    <dbReference type="NCBI Taxonomy" id="1587"/>
    <lineage>
        <taxon>Bacteria</taxon>
        <taxon>Bacillati</taxon>
        <taxon>Bacillota</taxon>
        <taxon>Bacilli</taxon>
        <taxon>Lactobacillales</taxon>
        <taxon>Lactobacillaceae</taxon>
        <taxon>Lactobacillus</taxon>
    </lineage>
</organism>